<feature type="compositionally biased region" description="Low complexity" evidence="1">
    <location>
        <begin position="172"/>
        <end position="182"/>
    </location>
</feature>
<gene>
    <name evidence="2" type="ORF">MUCCIDRAFT_182146</name>
</gene>
<sequence length="209" mass="23907">MSNRMLVLVGLPGSGKSTISNKLVQCRKDWQRVNQDDMKSRKACEMYAKKYLDQRQNVIVDRCNFDRSQRKTWIDIAQHYKVPVDCIVLTATQQDCGDRIMVREQHPTGVHGRNGVHILRRFVRDYHPPTLDFNEGFSRILYLDPSPDTACTVERIDEIFALLEQCPLLLPSPSDDAPSSRAPYEKPQITVDSDGWSTIPVTSKKDADE</sequence>
<dbReference type="GO" id="GO:0003690">
    <property type="term" value="F:double-stranded DNA binding"/>
    <property type="evidence" value="ECO:0007669"/>
    <property type="project" value="TreeGrafter"/>
</dbReference>
<reference evidence="2 3" key="1">
    <citation type="submission" date="2015-06" db="EMBL/GenBank/DDBJ databases">
        <title>Expansion of signal transduction pathways in fungi by whole-genome duplication.</title>
        <authorList>
            <consortium name="DOE Joint Genome Institute"/>
            <person name="Corrochano L.M."/>
            <person name="Kuo A."/>
            <person name="Marcet-Houben M."/>
            <person name="Polaino S."/>
            <person name="Salamov A."/>
            <person name="Villalobos J.M."/>
            <person name="Alvarez M.I."/>
            <person name="Avalos J."/>
            <person name="Benito E.P."/>
            <person name="Benoit I."/>
            <person name="Burger G."/>
            <person name="Camino L.P."/>
            <person name="Canovas D."/>
            <person name="Cerda-Olmedo E."/>
            <person name="Cheng J.-F."/>
            <person name="Dominguez A."/>
            <person name="Elias M."/>
            <person name="Eslava A.P."/>
            <person name="Glaser F."/>
            <person name="Grimwood J."/>
            <person name="Gutierrez G."/>
            <person name="Heitman J."/>
            <person name="Henrissat B."/>
            <person name="Iturriaga E.A."/>
            <person name="Lang B.F."/>
            <person name="Lavin J.L."/>
            <person name="Lee S."/>
            <person name="Li W."/>
            <person name="Lindquist E."/>
            <person name="Lopez-Garcia S."/>
            <person name="Luque E.M."/>
            <person name="Marcos A.T."/>
            <person name="Martin J."/>
            <person name="Mccluskey K."/>
            <person name="Medina H.R."/>
            <person name="Miralles-Duran A."/>
            <person name="Miyazaki A."/>
            <person name="Munoz-Torres E."/>
            <person name="Oguiza J.A."/>
            <person name="Ohm R."/>
            <person name="Olmedo M."/>
            <person name="Orejas M."/>
            <person name="Ortiz-Castellanos L."/>
            <person name="Pisabarro A.G."/>
            <person name="Rodriguez-Romero J."/>
            <person name="Ruiz-Herrera J."/>
            <person name="Ruiz-Vazquez R."/>
            <person name="Sanz C."/>
            <person name="Schackwitz W."/>
            <person name="Schmutz J."/>
            <person name="Shahriari M."/>
            <person name="Shelest E."/>
            <person name="Silva-Franco F."/>
            <person name="Soanes D."/>
            <person name="Syed K."/>
            <person name="Tagua V.G."/>
            <person name="Talbot N.J."/>
            <person name="Thon M."/>
            <person name="De Vries R.P."/>
            <person name="Wiebenga A."/>
            <person name="Yadav J.S."/>
            <person name="Braun E.L."/>
            <person name="Baker S."/>
            <person name="Garre V."/>
            <person name="Horwitz B."/>
            <person name="Torres-Martinez S."/>
            <person name="Idnurm A."/>
            <person name="Herrera-Estrella A."/>
            <person name="Gabaldon T."/>
            <person name="Grigoriev I.V."/>
        </authorList>
    </citation>
    <scope>NUCLEOTIDE SEQUENCE [LARGE SCALE GENOMIC DNA]</scope>
    <source>
        <strain evidence="2 3">CBS 277.49</strain>
    </source>
</reference>
<dbReference type="STRING" id="747725.A0A168PC04"/>
<dbReference type="GO" id="GO:0006281">
    <property type="term" value="P:DNA repair"/>
    <property type="evidence" value="ECO:0007669"/>
    <property type="project" value="TreeGrafter"/>
</dbReference>
<dbReference type="EMBL" id="AMYB01000001">
    <property type="protein sequence ID" value="OAD07508.1"/>
    <property type="molecule type" value="Genomic_DNA"/>
</dbReference>
<feature type="region of interest" description="Disordered" evidence="1">
    <location>
        <begin position="172"/>
        <end position="209"/>
    </location>
</feature>
<dbReference type="PANTHER" id="PTHR12083:SF9">
    <property type="entry name" value="BIFUNCTIONAL POLYNUCLEOTIDE PHOSPHATASE_KINASE"/>
    <property type="match status" value="1"/>
</dbReference>
<dbReference type="PANTHER" id="PTHR12083">
    <property type="entry name" value="BIFUNCTIONAL POLYNUCLEOTIDE PHOSPHATASE/KINASE"/>
    <property type="match status" value="1"/>
</dbReference>
<accession>A0A168PC04</accession>
<evidence type="ECO:0000256" key="1">
    <source>
        <dbReference type="SAM" id="MobiDB-lite"/>
    </source>
</evidence>
<evidence type="ECO:0000313" key="3">
    <source>
        <dbReference type="Proteomes" id="UP000077051"/>
    </source>
</evidence>
<dbReference type="GO" id="GO:0046403">
    <property type="term" value="F:polynucleotide 3'-phosphatase activity"/>
    <property type="evidence" value="ECO:0007669"/>
    <property type="project" value="TreeGrafter"/>
</dbReference>
<evidence type="ECO:0000313" key="2">
    <source>
        <dbReference type="EMBL" id="OAD07508.1"/>
    </source>
</evidence>
<protein>
    <submittedName>
        <fullName evidence="2">Uncharacterized protein</fullName>
    </submittedName>
</protein>
<dbReference type="OrthoDB" id="3512845at2759"/>
<dbReference type="GO" id="GO:0046404">
    <property type="term" value="F:ATP-dependent polydeoxyribonucleotide 5'-hydroxyl-kinase activity"/>
    <property type="evidence" value="ECO:0007669"/>
    <property type="project" value="TreeGrafter"/>
</dbReference>
<proteinExistence type="predicted"/>
<dbReference type="Gene3D" id="3.40.50.300">
    <property type="entry name" value="P-loop containing nucleotide triphosphate hydrolases"/>
    <property type="match status" value="1"/>
</dbReference>
<dbReference type="CDD" id="cd00882">
    <property type="entry name" value="Ras_like_GTPase"/>
    <property type="match status" value="1"/>
</dbReference>
<dbReference type="InterPro" id="IPR027417">
    <property type="entry name" value="P-loop_NTPase"/>
</dbReference>
<dbReference type="VEuPathDB" id="FungiDB:MUCCIDRAFT_182146"/>
<name>A0A168PC04_MUCCL</name>
<dbReference type="Pfam" id="PF13671">
    <property type="entry name" value="AAA_33"/>
    <property type="match status" value="1"/>
</dbReference>
<comment type="caution">
    <text evidence="2">The sequence shown here is derived from an EMBL/GenBank/DDBJ whole genome shotgun (WGS) entry which is preliminary data.</text>
</comment>
<dbReference type="AlphaFoldDB" id="A0A168PC04"/>
<dbReference type="Proteomes" id="UP000077051">
    <property type="component" value="Unassembled WGS sequence"/>
</dbReference>
<keyword evidence="3" id="KW-1185">Reference proteome</keyword>
<dbReference type="SUPFAM" id="SSF52540">
    <property type="entry name" value="P-loop containing nucleoside triphosphate hydrolases"/>
    <property type="match status" value="1"/>
</dbReference>
<organism evidence="2 3">
    <name type="scientific">Mucor lusitanicus CBS 277.49</name>
    <dbReference type="NCBI Taxonomy" id="747725"/>
    <lineage>
        <taxon>Eukaryota</taxon>
        <taxon>Fungi</taxon>
        <taxon>Fungi incertae sedis</taxon>
        <taxon>Mucoromycota</taxon>
        <taxon>Mucoromycotina</taxon>
        <taxon>Mucoromycetes</taxon>
        <taxon>Mucorales</taxon>
        <taxon>Mucorineae</taxon>
        <taxon>Mucoraceae</taxon>
        <taxon>Mucor</taxon>
    </lineage>
</organism>